<dbReference type="SUPFAM" id="SSF47336">
    <property type="entry name" value="ACP-like"/>
    <property type="match status" value="1"/>
</dbReference>
<accession>A0A6J4I0X6</accession>
<dbReference type="InterPro" id="IPR009081">
    <property type="entry name" value="PP-bd_ACP"/>
</dbReference>
<sequence length="94" mass="10106">MDTPRDPEELRRAFAETVAEILGIEAGEVRPERTWEELQADSLALTEISLILDDAFGIRLPDVDPSDMQTVGDALVLVERAVAERSAASGSGPG</sequence>
<protein>
    <recommendedName>
        <fullName evidence="1">Carrier domain-containing protein</fullName>
    </recommendedName>
</protein>
<name>A0A6J4I0X6_9ACTN</name>
<dbReference type="Pfam" id="PF00550">
    <property type="entry name" value="PP-binding"/>
    <property type="match status" value="1"/>
</dbReference>
<dbReference type="PROSITE" id="PS50075">
    <property type="entry name" value="CARRIER"/>
    <property type="match status" value="1"/>
</dbReference>
<dbReference type="AlphaFoldDB" id="A0A6J4I0X6"/>
<dbReference type="Gene3D" id="1.10.1200.10">
    <property type="entry name" value="ACP-like"/>
    <property type="match status" value="1"/>
</dbReference>
<feature type="domain" description="Carrier" evidence="1">
    <location>
        <begin position="5"/>
        <end position="82"/>
    </location>
</feature>
<proteinExistence type="predicted"/>
<evidence type="ECO:0000259" key="1">
    <source>
        <dbReference type="PROSITE" id="PS50075"/>
    </source>
</evidence>
<evidence type="ECO:0000313" key="2">
    <source>
        <dbReference type="EMBL" id="CAA9239600.1"/>
    </source>
</evidence>
<gene>
    <name evidence="2" type="ORF">AVDCRST_MAG76-1688</name>
</gene>
<dbReference type="EMBL" id="CADCSZ010000103">
    <property type="protein sequence ID" value="CAA9239600.1"/>
    <property type="molecule type" value="Genomic_DNA"/>
</dbReference>
<reference evidence="2" key="1">
    <citation type="submission" date="2020-02" db="EMBL/GenBank/DDBJ databases">
        <authorList>
            <person name="Meier V. D."/>
        </authorList>
    </citation>
    <scope>NUCLEOTIDE SEQUENCE</scope>
    <source>
        <strain evidence="2">AVDCRST_MAG76</strain>
    </source>
</reference>
<dbReference type="InterPro" id="IPR036736">
    <property type="entry name" value="ACP-like_sf"/>
</dbReference>
<organism evidence="2">
    <name type="scientific">uncultured Acidimicrobiales bacterium</name>
    <dbReference type="NCBI Taxonomy" id="310071"/>
    <lineage>
        <taxon>Bacteria</taxon>
        <taxon>Bacillati</taxon>
        <taxon>Actinomycetota</taxon>
        <taxon>Acidimicrobiia</taxon>
        <taxon>Acidimicrobiales</taxon>
        <taxon>environmental samples</taxon>
    </lineage>
</organism>